<accession>A0A4T0WWP5</accession>
<dbReference type="OrthoDB" id="6224010at2759"/>
<comment type="similarity">
    <text evidence="1 3">Belongs to the CMC family.</text>
</comment>
<dbReference type="Pfam" id="PF08583">
    <property type="entry name" value="Cmc1"/>
    <property type="match status" value="1"/>
</dbReference>
<comment type="caution">
    <text evidence="4">The sequence shown here is derived from an EMBL/GenBank/DDBJ whole genome shotgun (WGS) entry which is preliminary data.</text>
</comment>
<name>A0A4T0WWP5_9ASCO</name>
<keyword evidence="2" id="KW-1015">Disulfide bond</keyword>
<dbReference type="Proteomes" id="UP000307173">
    <property type="component" value="Unassembled WGS sequence"/>
</dbReference>
<keyword evidence="3" id="KW-0496">Mitochondrion</keyword>
<evidence type="ECO:0000313" key="5">
    <source>
        <dbReference type="Proteomes" id="UP000307173"/>
    </source>
</evidence>
<proteinExistence type="inferred from homology"/>
<organism evidence="4 5">
    <name type="scientific">Pichia inconspicua</name>
    <dbReference type="NCBI Taxonomy" id="52247"/>
    <lineage>
        <taxon>Eukaryota</taxon>
        <taxon>Fungi</taxon>
        <taxon>Dikarya</taxon>
        <taxon>Ascomycota</taxon>
        <taxon>Saccharomycotina</taxon>
        <taxon>Pichiomycetes</taxon>
        <taxon>Pichiales</taxon>
        <taxon>Pichiaceae</taxon>
        <taxon>Pichia</taxon>
    </lineage>
</organism>
<dbReference type="AlphaFoldDB" id="A0A4T0WWP5"/>
<keyword evidence="3" id="KW-0472">Membrane</keyword>
<evidence type="ECO:0000256" key="3">
    <source>
        <dbReference type="RuleBase" id="RU364104"/>
    </source>
</evidence>
<gene>
    <name evidence="4" type="ORF">CANINC_004246</name>
</gene>
<dbReference type="EMBL" id="SELW01000645">
    <property type="protein sequence ID" value="TID16247.1"/>
    <property type="molecule type" value="Genomic_DNA"/>
</dbReference>
<keyword evidence="3" id="KW-0143">Chaperone</keyword>
<dbReference type="GO" id="GO:0005743">
    <property type="term" value="C:mitochondrial inner membrane"/>
    <property type="evidence" value="ECO:0007669"/>
    <property type="project" value="UniProtKB-SubCell"/>
</dbReference>
<dbReference type="InterPro" id="IPR013892">
    <property type="entry name" value="Cyt_c_biogenesis_Cmc1-like"/>
</dbReference>
<protein>
    <recommendedName>
        <fullName evidence="3">COX assembly mitochondrial protein</fullName>
    </recommendedName>
</protein>
<dbReference type="PROSITE" id="PS51808">
    <property type="entry name" value="CHCH"/>
    <property type="match status" value="1"/>
</dbReference>
<keyword evidence="5" id="KW-1185">Reference proteome</keyword>
<dbReference type="STRING" id="52247.A0A4T0WWP5"/>
<evidence type="ECO:0000256" key="2">
    <source>
        <dbReference type="ARBA" id="ARBA00023157"/>
    </source>
</evidence>
<sequence length="117" mass="13962">MGMFSMDTDPKKRQIQGLPNWVLTPKEEKEVLEEYQKEVWRKCDKYVQAFKLCEAATGFSVLFKCKEEGNAMRECVQHHHQHEYVDEVRDKFIKKKLERIEKEQKEAAENLVSNNKQ</sequence>
<evidence type="ECO:0000256" key="1">
    <source>
        <dbReference type="ARBA" id="ARBA00007347"/>
    </source>
</evidence>
<evidence type="ECO:0000313" key="4">
    <source>
        <dbReference type="EMBL" id="TID16247.1"/>
    </source>
</evidence>
<keyword evidence="3" id="KW-0999">Mitochondrion inner membrane</keyword>
<reference evidence="4 5" key="1">
    <citation type="journal article" date="2019" name="Front. Genet.">
        <title>Whole-Genome Sequencing of the Opportunistic Yeast Pathogen Candida inconspicua Uncovers Its Hybrid Origin.</title>
        <authorList>
            <person name="Mixao V."/>
            <person name="Hansen A.P."/>
            <person name="Saus E."/>
            <person name="Boekhout T."/>
            <person name="Lass-Florl C."/>
            <person name="Gabaldon T."/>
        </authorList>
    </citation>
    <scope>NUCLEOTIDE SEQUENCE [LARGE SCALE GENOMIC DNA]</scope>
    <source>
        <strain evidence="4 5">CBS 180</strain>
    </source>
</reference>
<comment type="subcellular location">
    <subcellularLocation>
        <location evidence="3">Mitochondrion inner membrane</location>
    </subcellularLocation>
</comment>
<comment type="function">
    <text evidence="3">Required for mitochondrial cytochrome c oxidase (COX) assembly and respiration.</text>
</comment>